<comment type="caution">
    <text evidence="1">The sequence shown here is derived from an EMBL/GenBank/DDBJ whole genome shotgun (WGS) entry which is preliminary data.</text>
</comment>
<evidence type="ECO:0000313" key="2">
    <source>
        <dbReference type="Proteomes" id="UP001142592"/>
    </source>
</evidence>
<keyword evidence="2" id="KW-1185">Reference proteome</keyword>
<sequence length="122" mass="13871">MCASLGRAQNQLFPKRAFAGTWEQEQSHHNLVLIIKFEKGKNYATVVDVGTGEAPAFQLKAQMQGNELLINPQTHVNDLYIQLSVKNNKLLFKTQIAIWDRSGNPLPADKNRYQTSVYKRVK</sequence>
<accession>A0A9X3IBC7</accession>
<evidence type="ECO:0000313" key="1">
    <source>
        <dbReference type="EMBL" id="MCX3267280.1"/>
    </source>
</evidence>
<gene>
    <name evidence="1" type="ORF">OQZ29_21135</name>
</gene>
<protein>
    <submittedName>
        <fullName evidence="1">Uncharacterized protein</fullName>
    </submittedName>
</protein>
<dbReference type="RefSeq" id="WP_051010184.1">
    <property type="nucleotide sequence ID" value="NZ_JAPJUH010000007.1"/>
</dbReference>
<proteinExistence type="predicted"/>
<dbReference type="EMBL" id="JAPJUH010000007">
    <property type="protein sequence ID" value="MCX3267280.1"/>
    <property type="molecule type" value="Genomic_DNA"/>
</dbReference>
<reference evidence="1" key="1">
    <citation type="submission" date="2022-11" db="EMBL/GenBank/DDBJ databases">
        <authorList>
            <person name="Graham C."/>
            <person name="Newman J.D."/>
        </authorList>
    </citation>
    <scope>NUCLEOTIDE SEQUENCE</scope>
    <source>
        <strain evidence="1">DSM 19486</strain>
    </source>
</reference>
<name>A0A9X3IBC7_9SPHI</name>
<dbReference type="Proteomes" id="UP001142592">
    <property type="component" value="Unassembled WGS sequence"/>
</dbReference>
<dbReference type="AlphaFoldDB" id="A0A9X3IBC7"/>
<organism evidence="1 2">
    <name type="scientific">Pedobacter agri</name>
    <dbReference type="NCBI Taxonomy" id="454586"/>
    <lineage>
        <taxon>Bacteria</taxon>
        <taxon>Pseudomonadati</taxon>
        <taxon>Bacteroidota</taxon>
        <taxon>Sphingobacteriia</taxon>
        <taxon>Sphingobacteriales</taxon>
        <taxon>Sphingobacteriaceae</taxon>
        <taxon>Pedobacter</taxon>
    </lineage>
</organism>